<dbReference type="InterPro" id="IPR050266">
    <property type="entry name" value="AB_hydrolase_sf"/>
</dbReference>
<evidence type="ECO:0000259" key="3">
    <source>
        <dbReference type="Pfam" id="PF00561"/>
    </source>
</evidence>
<comment type="similarity">
    <text evidence="1">Belongs to the AB hydrolase superfamily.</text>
</comment>
<dbReference type="RefSeq" id="WP_250339571.1">
    <property type="nucleotide sequence ID" value="NZ_CP063231.1"/>
</dbReference>
<dbReference type="EMBL" id="CP063231">
    <property type="protein sequence ID" value="URL58899.1"/>
    <property type="molecule type" value="Genomic_DNA"/>
</dbReference>
<dbReference type="InterPro" id="IPR029058">
    <property type="entry name" value="AB_hydrolase_fold"/>
</dbReference>
<evidence type="ECO:0000256" key="1">
    <source>
        <dbReference type="ARBA" id="ARBA00008645"/>
    </source>
</evidence>
<dbReference type="GO" id="GO:0016787">
    <property type="term" value="F:hydrolase activity"/>
    <property type="evidence" value="ECO:0007669"/>
    <property type="project" value="UniProtKB-KW"/>
</dbReference>
<protein>
    <submittedName>
        <fullName evidence="4">Alpha/beta hydrolase</fullName>
    </submittedName>
</protein>
<evidence type="ECO:0000313" key="5">
    <source>
        <dbReference type="Proteomes" id="UP001056681"/>
    </source>
</evidence>
<dbReference type="Pfam" id="PF00561">
    <property type="entry name" value="Abhydrolase_1"/>
    <property type="match status" value="1"/>
</dbReference>
<keyword evidence="5" id="KW-1185">Reference proteome</keyword>
<dbReference type="PRINTS" id="PR00111">
    <property type="entry name" value="ABHYDROLASE"/>
</dbReference>
<gene>
    <name evidence="4" type="ORF">IM816_01910</name>
</gene>
<sequence>MRELTVSVPGLELSALAWGQPDAPPLLMVHGWLDNAASFALIAPRLANRFHVIALDLPGHGRSDHLPDSTIYQYLDYARAVLAAADALALPRFHLLGHSLGAGVATMVAIAAPERIRGLALIEGLGPLGDDGSRTLDRFREAMVVTPGATRPLRVFPSIEDAARARAMASGLDADLARPIVERGLREVEGGYSWRSDPRLSRPTAIRLAETQIMALLLGLAAPTSLLLARPHPPYLEPEALQVRIDCVDDIHVTHMDGGHHLHLEHPERVTDWLRDALDR</sequence>
<evidence type="ECO:0000256" key="2">
    <source>
        <dbReference type="ARBA" id="ARBA00022801"/>
    </source>
</evidence>
<evidence type="ECO:0000313" key="4">
    <source>
        <dbReference type="EMBL" id="URL58899.1"/>
    </source>
</evidence>
<reference evidence="4" key="1">
    <citation type="submission" date="2020-10" db="EMBL/GenBank/DDBJ databases">
        <title>Whole-genome sequence of Luteibacter sp. EIF3.</title>
        <authorList>
            <person name="Friedrich I."/>
            <person name="Hertel R."/>
            <person name="Daniel R."/>
        </authorList>
    </citation>
    <scope>NUCLEOTIDE SEQUENCE</scope>
    <source>
        <strain evidence="4">EIF3</strain>
    </source>
</reference>
<accession>A0ABY4T7M5</accession>
<dbReference type="InterPro" id="IPR000073">
    <property type="entry name" value="AB_hydrolase_1"/>
</dbReference>
<keyword evidence="2 4" id="KW-0378">Hydrolase</keyword>
<dbReference type="PANTHER" id="PTHR43798">
    <property type="entry name" value="MONOACYLGLYCEROL LIPASE"/>
    <property type="match status" value="1"/>
</dbReference>
<dbReference type="Gene3D" id="3.40.50.1820">
    <property type="entry name" value="alpha/beta hydrolase"/>
    <property type="match status" value="1"/>
</dbReference>
<proteinExistence type="inferred from homology"/>
<organism evidence="4 5">
    <name type="scientific">Luteibacter flocculans</name>
    <dbReference type="NCBI Taxonomy" id="2780091"/>
    <lineage>
        <taxon>Bacteria</taxon>
        <taxon>Pseudomonadati</taxon>
        <taxon>Pseudomonadota</taxon>
        <taxon>Gammaproteobacteria</taxon>
        <taxon>Lysobacterales</taxon>
        <taxon>Rhodanobacteraceae</taxon>
        <taxon>Luteibacter</taxon>
    </lineage>
</organism>
<dbReference type="PANTHER" id="PTHR43798:SF14">
    <property type="entry name" value="SERINE HYDROLASE-LIKE PROTEIN DDB_G0286239"/>
    <property type="match status" value="1"/>
</dbReference>
<name>A0ABY4T7M5_9GAMM</name>
<dbReference type="Proteomes" id="UP001056681">
    <property type="component" value="Chromosome"/>
</dbReference>
<feature type="domain" description="AB hydrolase-1" evidence="3">
    <location>
        <begin position="24"/>
        <end position="124"/>
    </location>
</feature>
<dbReference type="SUPFAM" id="SSF53474">
    <property type="entry name" value="alpha/beta-Hydrolases"/>
    <property type="match status" value="1"/>
</dbReference>